<organism evidence="2 3">
    <name type="scientific">Streptomyces achromogenes</name>
    <dbReference type="NCBI Taxonomy" id="67255"/>
    <lineage>
        <taxon>Bacteria</taxon>
        <taxon>Bacillati</taxon>
        <taxon>Actinomycetota</taxon>
        <taxon>Actinomycetes</taxon>
        <taxon>Kitasatosporales</taxon>
        <taxon>Streptomycetaceae</taxon>
        <taxon>Streptomyces</taxon>
    </lineage>
</organism>
<accession>A0ABU0QCL7</accession>
<name>A0ABU0QCL7_STRAH</name>
<evidence type="ECO:0000313" key="2">
    <source>
        <dbReference type="EMBL" id="MDQ0688399.1"/>
    </source>
</evidence>
<protein>
    <submittedName>
        <fullName evidence="2">Uncharacterized protein</fullName>
    </submittedName>
</protein>
<feature type="compositionally biased region" description="Basic and acidic residues" evidence="1">
    <location>
        <begin position="216"/>
        <end position="226"/>
    </location>
</feature>
<keyword evidence="3" id="KW-1185">Reference proteome</keyword>
<sequence>MFSPKPGARGRRATVGGEAYPPVGRGGGAGRAGADPGAECADRARGEGNRGSAGDRGVGSGRPHGCGPNGAPGRCEPFLRCISDDQDVTTALPRLTRVRGRRFAAHRAVSRPGAAPAPGIAGRRTSRPAISRKGGSLATGCRGLTIRQRRHREGGSGAEPAAREPGSFFGSISDMSTHPALIEASRRPRGAGFIGGRVVWPPSRQARPWRKGPGRGRADKPAEIHPRNPLSAADSASMVTLPPYIR</sequence>
<feature type="region of interest" description="Disordered" evidence="1">
    <location>
        <begin position="150"/>
        <end position="173"/>
    </location>
</feature>
<proteinExistence type="predicted"/>
<dbReference type="Proteomes" id="UP001243364">
    <property type="component" value="Unassembled WGS sequence"/>
</dbReference>
<feature type="region of interest" description="Disordered" evidence="1">
    <location>
        <begin position="1"/>
        <end position="71"/>
    </location>
</feature>
<feature type="region of interest" description="Disordered" evidence="1">
    <location>
        <begin position="106"/>
        <end position="138"/>
    </location>
</feature>
<reference evidence="2 3" key="1">
    <citation type="submission" date="2023-07" db="EMBL/GenBank/DDBJ databases">
        <title>Comparative genomics of wheat-associated soil bacteria to identify genetic determinants of phenazine resistance.</title>
        <authorList>
            <person name="Mouncey N."/>
        </authorList>
    </citation>
    <scope>NUCLEOTIDE SEQUENCE [LARGE SCALE GENOMIC DNA]</scope>
    <source>
        <strain evidence="2 3">W4I19-2</strain>
    </source>
</reference>
<feature type="compositionally biased region" description="Gly residues" evidence="1">
    <location>
        <begin position="49"/>
        <end position="70"/>
    </location>
</feature>
<feature type="compositionally biased region" description="Low complexity" evidence="1">
    <location>
        <begin position="111"/>
        <end position="123"/>
    </location>
</feature>
<evidence type="ECO:0000256" key="1">
    <source>
        <dbReference type="SAM" id="MobiDB-lite"/>
    </source>
</evidence>
<evidence type="ECO:0000313" key="3">
    <source>
        <dbReference type="Proteomes" id="UP001243364"/>
    </source>
</evidence>
<gene>
    <name evidence="2" type="ORF">QFZ56_007362</name>
</gene>
<dbReference type="EMBL" id="JAUSYA010000001">
    <property type="protein sequence ID" value="MDQ0688399.1"/>
    <property type="molecule type" value="Genomic_DNA"/>
</dbReference>
<feature type="region of interest" description="Disordered" evidence="1">
    <location>
        <begin position="195"/>
        <end position="246"/>
    </location>
</feature>
<comment type="caution">
    <text evidence="2">The sequence shown here is derived from an EMBL/GenBank/DDBJ whole genome shotgun (WGS) entry which is preliminary data.</text>
</comment>